<dbReference type="PANTHER" id="PTHR33336:SF3">
    <property type="entry name" value="ABM DOMAIN-CONTAINING PROTEIN"/>
    <property type="match status" value="1"/>
</dbReference>
<keyword evidence="3" id="KW-1185">Reference proteome</keyword>
<dbReference type="Gene3D" id="3.30.70.100">
    <property type="match status" value="1"/>
</dbReference>
<dbReference type="OrthoDB" id="287932at2"/>
<reference evidence="2 3" key="1">
    <citation type="journal article" date="2019" name="Int. J. Syst. Evol. Microbiol.">
        <title>Lactobacillus salitolerans sp. nov., a novel lactic acid bacterium isolated from spent mushroom substrates.</title>
        <authorList>
            <person name="Tohno M."/>
            <person name="Tanizawa Y."/>
            <person name="Kojima Y."/>
            <person name="Sakamoto M."/>
            <person name="Nakamura Y."/>
            <person name="Ohkuma M."/>
            <person name="Kobayashi H."/>
        </authorList>
    </citation>
    <scope>NUCLEOTIDE SEQUENCE [LARGE SCALE GENOMIC DNA]</scope>
    <source>
        <strain evidence="2 3">YK43</strain>
    </source>
</reference>
<proteinExistence type="predicted"/>
<dbReference type="Proteomes" id="UP000286848">
    <property type="component" value="Unassembled WGS sequence"/>
</dbReference>
<dbReference type="SUPFAM" id="SSF54909">
    <property type="entry name" value="Dimeric alpha+beta barrel"/>
    <property type="match status" value="1"/>
</dbReference>
<dbReference type="InterPro" id="IPR007138">
    <property type="entry name" value="ABM_dom"/>
</dbReference>
<gene>
    <name evidence="2" type="ORF">LFYK43_02330</name>
</gene>
<dbReference type="Pfam" id="PF03992">
    <property type="entry name" value="ABM"/>
    <property type="match status" value="1"/>
</dbReference>
<dbReference type="PROSITE" id="PS51725">
    <property type="entry name" value="ABM"/>
    <property type="match status" value="1"/>
</dbReference>
<dbReference type="AlphaFoldDB" id="A0A401IQJ9"/>
<dbReference type="PANTHER" id="PTHR33336">
    <property type="entry name" value="QUINOL MONOOXYGENASE YGIN-RELATED"/>
    <property type="match status" value="1"/>
</dbReference>
<accession>A0A401IQJ9</accession>
<evidence type="ECO:0000259" key="1">
    <source>
        <dbReference type="PROSITE" id="PS51725"/>
    </source>
</evidence>
<dbReference type="InterPro" id="IPR011008">
    <property type="entry name" value="Dimeric_a/b-barrel"/>
</dbReference>
<dbReference type="GO" id="GO:0003824">
    <property type="term" value="F:catalytic activity"/>
    <property type="evidence" value="ECO:0007669"/>
    <property type="project" value="TreeGrafter"/>
</dbReference>
<dbReference type="EMBL" id="BFFP01000002">
    <property type="protein sequence ID" value="GBG93774.1"/>
    <property type="molecule type" value="Genomic_DNA"/>
</dbReference>
<comment type="caution">
    <text evidence="2">The sequence shown here is derived from an EMBL/GenBank/DDBJ whole genome shotgun (WGS) entry which is preliminary data.</text>
</comment>
<dbReference type="InterPro" id="IPR050744">
    <property type="entry name" value="AI-2_Isomerase_LsrG"/>
</dbReference>
<evidence type="ECO:0000313" key="3">
    <source>
        <dbReference type="Proteomes" id="UP000286848"/>
    </source>
</evidence>
<sequence>MKIVNASFVVRSGWQPYYEQFISEMVARSRQENGNISYDHFKKVDGGNEYVIIEHWADDEALQAHKDSASYKEFWRGIGHYVKSEPTVLVFEH</sequence>
<dbReference type="RefSeq" id="WP_124974586.1">
    <property type="nucleotide sequence ID" value="NZ_BFFP01000002.1"/>
</dbReference>
<organism evidence="2 3">
    <name type="scientific">Ligilactobacillus salitolerans</name>
    <dbReference type="NCBI Taxonomy" id="1808352"/>
    <lineage>
        <taxon>Bacteria</taxon>
        <taxon>Bacillati</taxon>
        <taxon>Bacillota</taxon>
        <taxon>Bacilli</taxon>
        <taxon>Lactobacillales</taxon>
        <taxon>Lactobacillaceae</taxon>
        <taxon>Ligilactobacillus</taxon>
    </lineage>
</organism>
<feature type="domain" description="ABM" evidence="1">
    <location>
        <begin position="2"/>
        <end position="91"/>
    </location>
</feature>
<name>A0A401IQJ9_9LACO</name>
<evidence type="ECO:0000313" key="2">
    <source>
        <dbReference type="EMBL" id="GBG93774.1"/>
    </source>
</evidence>
<protein>
    <recommendedName>
        <fullName evidence="1">ABM domain-containing protein</fullName>
    </recommendedName>
</protein>